<proteinExistence type="predicted"/>
<dbReference type="EMBL" id="HG996474">
    <property type="protein sequence ID" value="CAG1836968.1"/>
    <property type="molecule type" value="Genomic_DNA"/>
</dbReference>
<name>A0A8D7F1U3_MUSAM</name>
<accession>A0A8D7F1U3</accession>
<organism evidence="1">
    <name type="scientific">Musa acuminata subsp. malaccensis</name>
    <name type="common">Wild banana</name>
    <name type="synonym">Musa malaccensis</name>
    <dbReference type="NCBI Taxonomy" id="214687"/>
    <lineage>
        <taxon>Eukaryota</taxon>
        <taxon>Viridiplantae</taxon>
        <taxon>Streptophyta</taxon>
        <taxon>Embryophyta</taxon>
        <taxon>Tracheophyta</taxon>
        <taxon>Spermatophyta</taxon>
        <taxon>Magnoliopsida</taxon>
        <taxon>Liliopsida</taxon>
        <taxon>Zingiberales</taxon>
        <taxon>Musaceae</taxon>
        <taxon>Musa</taxon>
    </lineage>
</organism>
<evidence type="ECO:0000313" key="1">
    <source>
        <dbReference type="EMBL" id="CAG1836968.1"/>
    </source>
</evidence>
<protein>
    <submittedName>
        <fullName evidence="1">(wild Malaysian banana) hypothetical protein</fullName>
    </submittedName>
</protein>
<gene>
    <name evidence="1" type="ORF">GSMUA_249370.1</name>
</gene>
<sequence length="119" mass="12997">MIETSTTSNCVLFGSPAVQVHDLGHGLLGALGSLHRSLPSFPPPIDGGRHPVGLRERRNAVLGTVVEGPQRVVPPAQPCLVLERLHRRHARCDHQRSLARRSHACLLPLSCSGSPRRWQ</sequence>
<dbReference type="AlphaFoldDB" id="A0A8D7F1U3"/>
<reference evidence="1" key="1">
    <citation type="submission" date="2021-03" db="EMBL/GenBank/DDBJ databases">
        <authorList>
            <consortium name="Genoscope - CEA"/>
            <person name="William W."/>
        </authorList>
    </citation>
    <scope>NUCLEOTIDE SEQUENCE</scope>
    <source>
        <strain evidence="1">Doubled-haploid Pahang</strain>
    </source>
</reference>